<dbReference type="Proteomes" id="UP000607653">
    <property type="component" value="Unassembled WGS sequence"/>
</dbReference>
<dbReference type="InterPro" id="IPR003676">
    <property type="entry name" value="SAUR_fam"/>
</dbReference>
<dbReference type="PANTHER" id="PTHR31374">
    <property type="entry name" value="AUXIN-INDUCED PROTEIN-LIKE-RELATED"/>
    <property type="match status" value="1"/>
</dbReference>
<dbReference type="AlphaFoldDB" id="A0A822Y3E6"/>
<keyword evidence="4" id="KW-1185">Reference proteome</keyword>
<evidence type="ECO:0000313" key="4">
    <source>
        <dbReference type="Proteomes" id="UP000607653"/>
    </source>
</evidence>
<comment type="caution">
    <text evidence="3">The sequence shown here is derived from an EMBL/GenBank/DDBJ whole genome shotgun (WGS) entry which is preliminary data.</text>
</comment>
<dbReference type="PANTHER" id="PTHR31374:SF32">
    <property type="entry name" value="SAUR FAMILY PROTEIN"/>
    <property type="match status" value="1"/>
</dbReference>
<comment type="similarity">
    <text evidence="1">Belongs to the ARG7 family.</text>
</comment>
<sequence length="169" mass="19560">MFSRRRIQRGLCSLKNILCFNHFSSSNEYECFLLSKDDDHNQLPVPKGFFPVYVGEDRHRYNVPLEYLSFPSFEALLKQSVEDDYFDPRIDGPITIPCTTKTFEEVLKFIREKQEEKDEEEEGTDRHSGHNGLIVCHNPTPVHPRSHSSSSSSSCTMVCCTETTSFHYI</sequence>
<dbReference type="EMBL" id="DUZY01000002">
    <property type="protein sequence ID" value="DAD25809.1"/>
    <property type="molecule type" value="Genomic_DNA"/>
</dbReference>
<accession>A0A822Y3E6</accession>
<evidence type="ECO:0000256" key="1">
    <source>
        <dbReference type="ARBA" id="ARBA00006974"/>
    </source>
</evidence>
<dbReference type="GO" id="GO:0009733">
    <property type="term" value="P:response to auxin"/>
    <property type="evidence" value="ECO:0007669"/>
    <property type="project" value="InterPro"/>
</dbReference>
<feature type="region of interest" description="Disordered" evidence="2">
    <location>
        <begin position="114"/>
        <end position="154"/>
    </location>
</feature>
<proteinExistence type="inferred from homology"/>
<name>A0A822Y3E6_NELNU</name>
<gene>
    <name evidence="3" type="ORF">HUJ06_027277</name>
</gene>
<evidence type="ECO:0000256" key="2">
    <source>
        <dbReference type="SAM" id="MobiDB-lite"/>
    </source>
</evidence>
<evidence type="ECO:0000313" key="3">
    <source>
        <dbReference type="EMBL" id="DAD25809.1"/>
    </source>
</evidence>
<reference evidence="3 4" key="1">
    <citation type="journal article" date="2020" name="Mol. Biol. Evol.">
        <title>Distinct Expression and Methylation Patterns for Genes with Different Fates following a Single Whole-Genome Duplication in Flowering Plants.</title>
        <authorList>
            <person name="Shi T."/>
            <person name="Rahmani R.S."/>
            <person name="Gugger P.F."/>
            <person name="Wang M."/>
            <person name="Li H."/>
            <person name="Zhang Y."/>
            <person name="Li Z."/>
            <person name="Wang Q."/>
            <person name="Van de Peer Y."/>
            <person name="Marchal K."/>
            <person name="Chen J."/>
        </authorList>
    </citation>
    <scope>NUCLEOTIDE SEQUENCE [LARGE SCALE GENOMIC DNA]</scope>
    <source>
        <tissue evidence="3">Leaf</tissue>
    </source>
</reference>
<dbReference type="Pfam" id="PF02519">
    <property type="entry name" value="Auxin_inducible"/>
    <property type="match status" value="1"/>
</dbReference>
<organism evidence="3 4">
    <name type="scientific">Nelumbo nucifera</name>
    <name type="common">Sacred lotus</name>
    <dbReference type="NCBI Taxonomy" id="4432"/>
    <lineage>
        <taxon>Eukaryota</taxon>
        <taxon>Viridiplantae</taxon>
        <taxon>Streptophyta</taxon>
        <taxon>Embryophyta</taxon>
        <taxon>Tracheophyta</taxon>
        <taxon>Spermatophyta</taxon>
        <taxon>Magnoliopsida</taxon>
        <taxon>Proteales</taxon>
        <taxon>Nelumbonaceae</taxon>
        <taxon>Nelumbo</taxon>
    </lineage>
</organism>
<protein>
    <submittedName>
        <fullName evidence="3">Uncharacterized protein</fullName>
    </submittedName>
</protein>